<dbReference type="Pfam" id="PF11009">
    <property type="entry name" value="BrxC"/>
    <property type="match status" value="1"/>
</dbReference>
<proteinExistence type="predicted"/>
<gene>
    <name evidence="1" type="primary">ytxJ</name>
    <name evidence="1" type="ORF">GJU40_11250</name>
</gene>
<dbReference type="AlphaFoldDB" id="A0A7X2LXM5"/>
<dbReference type="InterPro" id="IPR036249">
    <property type="entry name" value="Thioredoxin-like_sf"/>
</dbReference>
<dbReference type="NCBIfam" id="TIGR04019">
    <property type="entry name" value="B_thiol_YtxJ"/>
    <property type="match status" value="1"/>
</dbReference>
<dbReference type="OrthoDB" id="677051at2"/>
<dbReference type="RefSeq" id="WP_154307884.1">
    <property type="nucleotide sequence ID" value="NZ_WKKI01000020.1"/>
</dbReference>
<dbReference type="Proteomes" id="UP000448867">
    <property type="component" value="Unassembled WGS sequence"/>
</dbReference>
<dbReference type="SUPFAM" id="SSF52833">
    <property type="entry name" value="Thioredoxin-like"/>
    <property type="match status" value="1"/>
</dbReference>
<protein>
    <submittedName>
        <fullName evidence="1">Bacillithiol system redox-active protein YtxJ</fullName>
    </submittedName>
</protein>
<evidence type="ECO:0000313" key="1">
    <source>
        <dbReference type="EMBL" id="MRX72725.1"/>
    </source>
</evidence>
<dbReference type="Gene3D" id="3.40.30.10">
    <property type="entry name" value="Glutaredoxin"/>
    <property type="match status" value="1"/>
</dbReference>
<evidence type="ECO:0000313" key="2">
    <source>
        <dbReference type="Proteomes" id="UP000448867"/>
    </source>
</evidence>
<name>A0A7X2LXM5_9BACI</name>
<keyword evidence="2" id="KW-1185">Reference proteome</keyword>
<dbReference type="EMBL" id="WKKI01000020">
    <property type="protein sequence ID" value="MRX72725.1"/>
    <property type="molecule type" value="Genomic_DNA"/>
</dbReference>
<reference evidence="1 2" key="1">
    <citation type="submission" date="2019-11" db="EMBL/GenBank/DDBJ databases">
        <title>Bacillus lacus genome.</title>
        <authorList>
            <person name="Allen C.J."/>
            <person name="Newman J.D."/>
        </authorList>
    </citation>
    <scope>NUCLEOTIDE SEQUENCE [LARGE SCALE GENOMIC DNA]</scope>
    <source>
        <strain evidence="1 2">KCTC 33946</strain>
    </source>
</reference>
<sequence>MALGKIQDSNEFNELFSKHDMFLFLKNSTTCPISHGAFTEYKRFADEHDEVPTYYLNVQDSRELSNKISEEFGIKHESPQALLFKSKEVLWHDSHHSITYNTLTEQLRTK</sequence>
<accession>A0A7X2LXM5</accession>
<comment type="caution">
    <text evidence="1">The sequence shown here is derived from an EMBL/GenBank/DDBJ whole genome shotgun (WGS) entry which is preliminary data.</text>
</comment>
<organism evidence="1 2">
    <name type="scientific">Metabacillus lacus</name>
    <dbReference type="NCBI Taxonomy" id="1983721"/>
    <lineage>
        <taxon>Bacteria</taxon>
        <taxon>Bacillati</taxon>
        <taxon>Bacillota</taxon>
        <taxon>Bacilli</taxon>
        <taxon>Bacillales</taxon>
        <taxon>Bacillaceae</taxon>
        <taxon>Metabacillus</taxon>
    </lineage>
</organism>
<dbReference type="InterPro" id="IPR022551">
    <property type="entry name" value="BrxC"/>
</dbReference>